<sequence length="468" mass="49831">MSPSTPFLDAVSATLPTNLSDSLASLRSQPEGDQTLDCLIRFLAGGDSPYPEPTWPDKQREALSALGDLESDSDSKRQKTDDGPPQLTLHAISTTSPIRKKVDITVYKSCVKFVNAASGATESSIPLSDLTRAFLLPTRGKMKAHWTVVVLASDVPDRGKKSAAAAAPQIIFGLDAAASSAVKYTTYSGSTPEVNTLKGGAPTRGVLLDFISRLGLELLEPQASIFRSACVGMAANASEDGVPGVEAYRAAKAGTLWFGSFGVLWGESKPCEFWSLESLLSKDDGLRVVSATGRTCTVLLTRKSPAEDLALLEADEADPGIETTFSMVDGKEQEGINKWVREHRNLFGKEKGEAALNVQDDSDEEDEDFEVESESDGGSPSASSGDSSGDESGSDDAEDSDGEGEGDGEGENDEEGEEEEEELRPENHPLMRPGAMPRMSRAAIDMAAAMVMGDMLDEDDDGEDELED</sequence>
<dbReference type="InterPro" id="IPR050454">
    <property type="entry name" value="RTT106/SSRP1_HistChap/FACT"/>
</dbReference>
<dbReference type="Gene3D" id="2.30.29.30">
    <property type="entry name" value="Pleckstrin-homology domain (PH domain)/Phosphotyrosine-binding domain (PTB)"/>
    <property type="match status" value="1"/>
</dbReference>
<keyword evidence="6" id="KW-1185">Reference proteome</keyword>
<evidence type="ECO:0000256" key="2">
    <source>
        <dbReference type="ARBA" id="ARBA00025370"/>
    </source>
</evidence>
<evidence type="ECO:0000256" key="1">
    <source>
        <dbReference type="ARBA" id="ARBA00006159"/>
    </source>
</evidence>
<dbReference type="PANTHER" id="PTHR45849:SF3">
    <property type="entry name" value="HISTONE CHAPERONE RTT106"/>
    <property type="match status" value="1"/>
</dbReference>
<protein>
    <recommendedName>
        <fullName evidence="4">Histone chaperone RTT106/FACT complex subunit SPT16-like middle domain-containing protein</fullName>
    </recommendedName>
</protein>
<feature type="domain" description="Histone chaperone RTT106/FACT complex subunit SPT16-like middle" evidence="4">
    <location>
        <begin position="242"/>
        <end position="350"/>
    </location>
</feature>
<name>A0AAD7BFR1_9AGAR</name>
<dbReference type="AlphaFoldDB" id="A0AAD7BFR1"/>
<dbReference type="PANTHER" id="PTHR45849">
    <property type="entry name" value="FACT COMPLEX SUBUNIT SSRP1"/>
    <property type="match status" value="1"/>
</dbReference>
<dbReference type="SMART" id="SM01287">
    <property type="entry name" value="Rtt106"/>
    <property type="match status" value="1"/>
</dbReference>
<organism evidence="5 6">
    <name type="scientific">Roridomyces roridus</name>
    <dbReference type="NCBI Taxonomy" id="1738132"/>
    <lineage>
        <taxon>Eukaryota</taxon>
        <taxon>Fungi</taxon>
        <taxon>Dikarya</taxon>
        <taxon>Basidiomycota</taxon>
        <taxon>Agaricomycotina</taxon>
        <taxon>Agaricomycetes</taxon>
        <taxon>Agaricomycetidae</taxon>
        <taxon>Agaricales</taxon>
        <taxon>Marasmiineae</taxon>
        <taxon>Mycenaceae</taxon>
        <taxon>Roridomyces</taxon>
    </lineage>
</organism>
<proteinExistence type="inferred from homology"/>
<comment type="function">
    <text evidence="2">Component of the FACT complex, a general chromatin factor that acts to reorganize nucleosomes. The FACT complex is involved in multiple processes that require DNA as a template such as mRNA elongation, DNA replication and DNA repair. During transcription elongation the FACT complex acts as a histone chaperone that both destabilizes and restores nucleosomal structure. It facilitates the passage of RNA polymerase II and transcription by promoting the dissociation of one histone H2A-H2B dimer from the nucleosome, then subsequently promotes the reestablishment of the nucleosome following the passage of RNA polymerase II.</text>
</comment>
<accession>A0AAD7BFR1</accession>
<comment type="caution">
    <text evidence="5">The sequence shown here is derived from an EMBL/GenBank/DDBJ whole genome shotgun (WGS) entry which is preliminary data.</text>
</comment>
<reference evidence="5" key="1">
    <citation type="submission" date="2023-03" db="EMBL/GenBank/DDBJ databases">
        <title>Massive genome expansion in bonnet fungi (Mycena s.s.) driven by repeated elements and novel gene families across ecological guilds.</title>
        <authorList>
            <consortium name="Lawrence Berkeley National Laboratory"/>
            <person name="Harder C.B."/>
            <person name="Miyauchi S."/>
            <person name="Viragh M."/>
            <person name="Kuo A."/>
            <person name="Thoen E."/>
            <person name="Andreopoulos B."/>
            <person name="Lu D."/>
            <person name="Skrede I."/>
            <person name="Drula E."/>
            <person name="Henrissat B."/>
            <person name="Morin E."/>
            <person name="Kohler A."/>
            <person name="Barry K."/>
            <person name="LaButti K."/>
            <person name="Morin E."/>
            <person name="Salamov A."/>
            <person name="Lipzen A."/>
            <person name="Mereny Z."/>
            <person name="Hegedus B."/>
            <person name="Baldrian P."/>
            <person name="Stursova M."/>
            <person name="Weitz H."/>
            <person name="Taylor A."/>
            <person name="Grigoriev I.V."/>
            <person name="Nagy L.G."/>
            <person name="Martin F."/>
            <person name="Kauserud H."/>
        </authorList>
    </citation>
    <scope>NUCLEOTIDE SEQUENCE</scope>
    <source>
        <strain evidence="5">9284</strain>
    </source>
</reference>
<feature type="compositionally biased region" description="Acidic residues" evidence="3">
    <location>
        <begin position="360"/>
        <end position="375"/>
    </location>
</feature>
<dbReference type="Pfam" id="PF08512">
    <property type="entry name" value="Rttp106-like_middle"/>
    <property type="match status" value="1"/>
</dbReference>
<evidence type="ECO:0000313" key="5">
    <source>
        <dbReference type="EMBL" id="KAJ7619583.1"/>
    </source>
</evidence>
<feature type="region of interest" description="Disordered" evidence="3">
    <location>
        <begin position="68"/>
        <end position="89"/>
    </location>
</feature>
<feature type="compositionally biased region" description="Basic and acidic residues" evidence="3">
    <location>
        <begin position="73"/>
        <end position="82"/>
    </location>
</feature>
<dbReference type="SUPFAM" id="SSF50729">
    <property type="entry name" value="PH domain-like"/>
    <property type="match status" value="1"/>
</dbReference>
<evidence type="ECO:0000259" key="4">
    <source>
        <dbReference type="SMART" id="SM01287"/>
    </source>
</evidence>
<evidence type="ECO:0000313" key="6">
    <source>
        <dbReference type="Proteomes" id="UP001221142"/>
    </source>
</evidence>
<comment type="similarity">
    <text evidence="1">Belongs to the RTT106 family.</text>
</comment>
<feature type="region of interest" description="Disordered" evidence="3">
    <location>
        <begin position="351"/>
        <end position="439"/>
    </location>
</feature>
<feature type="compositionally biased region" description="Acidic residues" evidence="3">
    <location>
        <begin position="388"/>
        <end position="423"/>
    </location>
</feature>
<dbReference type="GO" id="GO:0031491">
    <property type="term" value="F:nucleosome binding"/>
    <property type="evidence" value="ECO:0007669"/>
    <property type="project" value="TreeGrafter"/>
</dbReference>
<dbReference type="GO" id="GO:0042393">
    <property type="term" value="F:histone binding"/>
    <property type="evidence" value="ECO:0007669"/>
    <property type="project" value="TreeGrafter"/>
</dbReference>
<feature type="compositionally biased region" description="Low complexity" evidence="3">
    <location>
        <begin position="376"/>
        <end position="387"/>
    </location>
</feature>
<dbReference type="InterPro" id="IPR011993">
    <property type="entry name" value="PH-like_dom_sf"/>
</dbReference>
<dbReference type="Proteomes" id="UP001221142">
    <property type="component" value="Unassembled WGS sequence"/>
</dbReference>
<dbReference type="InterPro" id="IPR013719">
    <property type="entry name" value="RTT106/SPT16-like_middle_dom"/>
</dbReference>
<dbReference type="EMBL" id="JARKIF010000018">
    <property type="protein sequence ID" value="KAJ7619583.1"/>
    <property type="molecule type" value="Genomic_DNA"/>
</dbReference>
<gene>
    <name evidence="5" type="ORF">FB45DRAFT_992538</name>
</gene>
<evidence type="ECO:0000256" key="3">
    <source>
        <dbReference type="SAM" id="MobiDB-lite"/>
    </source>
</evidence>